<organism evidence="2">
    <name type="scientific">Anopheles sinensis</name>
    <name type="common">Mosquito</name>
    <dbReference type="NCBI Taxonomy" id="74873"/>
    <lineage>
        <taxon>Eukaryota</taxon>
        <taxon>Metazoa</taxon>
        <taxon>Ecdysozoa</taxon>
        <taxon>Arthropoda</taxon>
        <taxon>Hexapoda</taxon>
        <taxon>Insecta</taxon>
        <taxon>Pterygota</taxon>
        <taxon>Neoptera</taxon>
        <taxon>Endopterygota</taxon>
        <taxon>Diptera</taxon>
        <taxon>Nematocera</taxon>
        <taxon>Culicoidea</taxon>
        <taxon>Culicidae</taxon>
        <taxon>Anophelinae</taxon>
        <taxon>Anopheles</taxon>
    </lineage>
</organism>
<dbReference type="VEuPathDB" id="VectorBase:ASIS017843"/>
<gene>
    <name evidence="2" type="ORF">ZHAS_00015124</name>
</gene>
<reference evidence="2 4" key="1">
    <citation type="journal article" date="2014" name="BMC Genomics">
        <title>Genome sequence of Anopheles sinensis provides insight into genetics basis of mosquito competence for malaria parasites.</title>
        <authorList>
            <person name="Zhou D."/>
            <person name="Zhang D."/>
            <person name="Ding G."/>
            <person name="Shi L."/>
            <person name="Hou Q."/>
            <person name="Ye Y."/>
            <person name="Xu Y."/>
            <person name="Zhou H."/>
            <person name="Xiong C."/>
            <person name="Li S."/>
            <person name="Yu J."/>
            <person name="Hong S."/>
            <person name="Yu X."/>
            <person name="Zou P."/>
            <person name="Chen C."/>
            <person name="Chang X."/>
            <person name="Wang W."/>
            <person name="Lv Y."/>
            <person name="Sun Y."/>
            <person name="Ma L."/>
            <person name="Shen B."/>
            <person name="Zhu C."/>
        </authorList>
    </citation>
    <scope>NUCLEOTIDE SEQUENCE [LARGE SCALE GENOMIC DNA]</scope>
</reference>
<evidence type="ECO:0000313" key="3">
    <source>
        <dbReference type="EnsemblMetazoa" id="ASIC015124-PA"/>
    </source>
</evidence>
<dbReference type="EnsemblMetazoa" id="ASIC015124-RA">
    <property type="protein sequence ID" value="ASIC015124-PA"/>
    <property type="gene ID" value="ASIC015124"/>
</dbReference>
<feature type="compositionally biased region" description="Basic and acidic residues" evidence="1">
    <location>
        <begin position="82"/>
        <end position="92"/>
    </location>
</feature>
<dbReference type="Proteomes" id="UP000030765">
    <property type="component" value="Unassembled WGS sequence"/>
</dbReference>
<accession>A0A084WA36</accession>
<evidence type="ECO:0000313" key="2">
    <source>
        <dbReference type="EMBL" id="KFB47080.1"/>
    </source>
</evidence>
<dbReference type="VEuPathDB" id="VectorBase:ASIC015124"/>
<dbReference type="EMBL" id="KE525327">
    <property type="protein sequence ID" value="KFB47080.1"/>
    <property type="molecule type" value="Genomic_DNA"/>
</dbReference>
<feature type="region of interest" description="Disordered" evidence="1">
    <location>
        <begin position="82"/>
        <end position="108"/>
    </location>
</feature>
<proteinExistence type="predicted"/>
<keyword evidence="4" id="KW-1185">Reference proteome</keyword>
<dbReference type="OMA" id="KGNTYDQ"/>
<sequence length="150" mass="15626">MLASHPVKIEPFKMKVVLVLAVSLVLLVGDVPSIAVGSPIPGFAGLPDLGNLGHGFGMAKIGNIIKGNTYDGLERALKKISLKDRKAPRSSDESGTDSDGDGESSMFGFSGKQFEQLISMLQESQSGAQKQQQAAPAGAFPLAAIDNSVD</sequence>
<protein>
    <submittedName>
        <fullName evidence="2 3">VTC2-like protein</fullName>
    </submittedName>
</protein>
<reference evidence="3" key="2">
    <citation type="submission" date="2020-05" db="UniProtKB">
        <authorList>
            <consortium name="EnsemblMetazoa"/>
        </authorList>
    </citation>
    <scope>IDENTIFICATION</scope>
</reference>
<evidence type="ECO:0000313" key="4">
    <source>
        <dbReference type="Proteomes" id="UP000030765"/>
    </source>
</evidence>
<dbReference type="AlphaFoldDB" id="A0A084WA36"/>
<feature type="region of interest" description="Disordered" evidence="1">
    <location>
        <begin position="120"/>
        <end position="150"/>
    </location>
</feature>
<dbReference type="EMBL" id="ATLV01022015">
    <property type="status" value="NOT_ANNOTATED_CDS"/>
    <property type="molecule type" value="Genomic_DNA"/>
</dbReference>
<name>A0A084WA36_ANOSI</name>
<evidence type="ECO:0000256" key="1">
    <source>
        <dbReference type="SAM" id="MobiDB-lite"/>
    </source>
</evidence>
<feature type="compositionally biased region" description="Low complexity" evidence="1">
    <location>
        <begin position="121"/>
        <end position="144"/>
    </location>
</feature>